<evidence type="ECO:0000313" key="3">
    <source>
        <dbReference type="EMBL" id="MBD9362742.1"/>
    </source>
</evidence>
<evidence type="ECO:0000313" key="4">
    <source>
        <dbReference type="Proteomes" id="UP000641152"/>
    </source>
</evidence>
<dbReference type="PANTHER" id="PTHR10587">
    <property type="entry name" value="GLYCOSYL TRANSFERASE-RELATED"/>
    <property type="match status" value="1"/>
</dbReference>
<dbReference type="EMBL" id="JACXST010000003">
    <property type="protein sequence ID" value="MBD9362742.1"/>
    <property type="molecule type" value="Genomic_DNA"/>
</dbReference>
<dbReference type="CDD" id="cd10917">
    <property type="entry name" value="CE4_NodB_like_6s_7s"/>
    <property type="match status" value="1"/>
</dbReference>
<dbReference type="Gene3D" id="3.20.20.370">
    <property type="entry name" value="Glycoside hydrolase/deacetylase"/>
    <property type="match status" value="1"/>
</dbReference>
<keyword evidence="1" id="KW-0472">Membrane</keyword>
<protein>
    <submittedName>
        <fullName evidence="3">Polysaccharide deacetylase family protein</fullName>
    </submittedName>
</protein>
<dbReference type="InterPro" id="IPR050248">
    <property type="entry name" value="Polysacc_deacetylase_ArnD"/>
</dbReference>
<organism evidence="3 4">
    <name type="scientific">Methylomonas fluvii</name>
    <dbReference type="NCBI Taxonomy" id="1854564"/>
    <lineage>
        <taxon>Bacteria</taxon>
        <taxon>Pseudomonadati</taxon>
        <taxon>Pseudomonadota</taxon>
        <taxon>Gammaproteobacteria</taxon>
        <taxon>Methylococcales</taxon>
        <taxon>Methylococcaceae</taxon>
        <taxon>Methylomonas</taxon>
    </lineage>
</organism>
<sequence>MNFSAYRDWQPTPLIKASFWLTAAALLAVVIRPGIWPWALALIIADHLLLTFAGLWPRCDWVGSNWTSLPPTSAARGEIAITIDDGPDPDVTPTVLDILDRYGAKATFFCIAAKAQRYPDLCRDIVKRGHAVENHSMHHRYHLPFLLLNGWLAELNAAQGALTEVTGSRPRFFRPPVGLRNPLLDPVLKRLGLQLASWTRRGFDTIDSNPQVVLAKLLKDLKAGDILLLHDSNVARTSSGQPVILAVLPALLDAITAANLQPVTLSESLDRCQNP</sequence>
<dbReference type="InterPro" id="IPR002509">
    <property type="entry name" value="NODB_dom"/>
</dbReference>
<keyword evidence="1" id="KW-1133">Transmembrane helix</keyword>
<dbReference type="Pfam" id="PF01522">
    <property type="entry name" value="Polysacc_deac_1"/>
    <property type="match status" value="1"/>
</dbReference>
<evidence type="ECO:0000259" key="2">
    <source>
        <dbReference type="PROSITE" id="PS51677"/>
    </source>
</evidence>
<keyword evidence="1" id="KW-0812">Transmembrane</keyword>
<comment type="caution">
    <text evidence="3">The sequence shown here is derived from an EMBL/GenBank/DDBJ whole genome shotgun (WGS) entry which is preliminary data.</text>
</comment>
<evidence type="ECO:0000256" key="1">
    <source>
        <dbReference type="SAM" id="Phobius"/>
    </source>
</evidence>
<dbReference type="SUPFAM" id="SSF88713">
    <property type="entry name" value="Glycoside hydrolase/deacetylase"/>
    <property type="match status" value="1"/>
</dbReference>
<feature type="transmembrane region" description="Helical" evidence="1">
    <location>
        <begin position="12"/>
        <end position="31"/>
    </location>
</feature>
<keyword evidence="4" id="KW-1185">Reference proteome</keyword>
<dbReference type="PROSITE" id="PS51677">
    <property type="entry name" value="NODB"/>
    <property type="match status" value="1"/>
</dbReference>
<feature type="domain" description="NodB homology" evidence="2">
    <location>
        <begin position="77"/>
        <end position="263"/>
    </location>
</feature>
<gene>
    <name evidence="3" type="ORF">EBB_19970</name>
</gene>
<dbReference type="Proteomes" id="UP000641152">
    <property type="component" value="Unassembled WGS sequence"/>
</dbReference>
<proteinExistence type="predicted"/>
<name>A0ABR9DI02_9GAMM</name>
<accession>A0ABR9DI02</accession>
<dbReference type="InterPro" id="IPR011330">
    <property type="entry name" value="Glyco_hydro/deAcase_b/a-brl"/>
</dbReference>
<reference evidence="3 4" key="1">
    <citation type="submission" date="2020-09" db="EMBL/GenBank/DDBJ databases">
        <title>Methylomonas albis sp. nov. and Methylomonas fluvii sp. nov.: Two cold-adapted methanotrophs from the River Elbe and an amended description of Methylovulum psychrotolerans strain Eb1.</title>
        <authorList>
            <person name="Bussmann I.K."/>
            <person name="Klings K.-W."/>
            <person name="Warnstedt J."/>
            <person name="Hoppert M."/>
            <person name="Saborowski A."/>
            <person name="Horn F."/>
            <person name="Liebner S."/>
        </authorList>
    </citation>
    <scope>NUCLEOTIDE SEQUENCE [LARGE SCALE GENOMIC DNA]</scope>
    <source>
        <strain evidence="3 4">EbB</strain>
    </source>
</reference>